<evidence type="ECO:0000313" key="3">
    <source>
        <dbReference type="EMBL" id="MFC0627154.1"/>
    </source>
</evidence>
<feature type="chain" id="PRO_5046870118" description="Lipoprotein" evidence="2">
    <location>
        <begin position="28"/>
        <end position="303"/>
    </location>
</feature>
<gene>
    <name evidence="3" type="ORF">ACFFGN_23975</name>
</gene>
<keyword evidence="2" id="KW-0732">Signal</keyword>
<protein>
    <recommendedName>
        <fullName evidence="5">Lipoprotein</fullName>
    </recommendedName>
</protein>
<accession>A0ABV6QR94</accession>
<organism evidence="3 4">
    <name type="scientific">Kribbella deserti</name>
    <dbReference type="NCBI Taxonomy" id="1926257"/>
    <lineage>
        <taxon>Bacteria</taxon>
        <taxon>Bacillati</taxon>
        <taxon>Actinomycetota</taxon>
        <taxon>Actinomycetes</taxon>
        <taxon>Propionibacteriales</taxon>
        <taxon>Kribbellaceae</taxon>
        <taxon>Kribbella</taxon>
    </lineage>
</organism>
<feature type="signal peptide" evidence="2">
    <location>
        <begin position="1"/>
        <end position="27"/>
    </location>
</feature>
<reference evidence="3 4" key="1">
    <citation type="submission" date="2024-09" db="EMBL/GenBank/DDBJ databases">
        <authorList>
            <person name="Sun Q."/>
            <person name="Mori K."/>
        </authorList>
    </citation>
    <scope>NUCLEOTIDE SEQUENCE [LARGE SCALE GENOMIC DNA]</scope>
    <source>
        <strain evidence="3 4">CGMCC 1.15906</strain>
    </source>
</reference>
<evidence type="ECO:0000313" key="4">
    <source>
        <dbReference type="Proteomes" id="UP001589890"/>
    </source>
</evidence>
<dbReference type="RefSeq" id="WP_380051498.1">
    <property type="nucleotide sequence ID" value="NZ_JBHLTC010000030.1"/>
</dbReference>
<proteinExistence type="predicted"/>
<comment type="caution">
    <text evidence="3">The sequence shown here is derived from an EMBL/GenBank/DDBJ whole genome shotgun (WGS) entry which is preliminary data.</text>
</comment>
<evidence type="ECO:0008006" key="5">
    <source>
        <dbReference type="Google" id="ProtNLM"/>
    </source>
</evidence>
<keyword evidence="4" id="KW-1185">Reference proteome</keyword>
<dbReference type="PROSITE" id="PS51257">
    <property type="entry name" value="PROKAR_LIPOPROTEIN"/>
    <property type="match status" value="1"/>
</dbReference>
<name>A0ABV6QR94_9ACTN</name>
<evidence type="ECO:0000256" key="2">
    <source>
        <dbReference type="SAM" id="SignalP"/>
    </source>
</evidence>
<dbReference type="EMBL" id="JBHLTC010000030">
    <property type="protein sequence ID" value="MFC0627154.1"/>
    <property type="molecule type" value="Genomic_DNA"/>
</dbReference>
<sequence>MRNGLRRPGGAVVVLLAVLAGCGSQPAGPAAAPQQRLLSTSTALAPATEFPAGTQGDFTPLPGVPQGDAAVGDRLPPKETARRCRLRYPDFDGHLTASFNRPGFSDMMATTHGWCTVPGGHRPSGALIEAAAKDPLPADPAGQLRNCSVLMWHDLTKWKVVATGRVQNYRAEVVALSPKGDKAALCALGEGSEEQSGIWRSSILFVNTTIRMGQTGDQTCSAGRANGACLGWVTYDSGHVDKSVAKLVLRSTRGKTHEVPVHDGWYAFVWAEGSKPGAAGITATAYDKSGKEVKYHHNGTIKR</sequence>
<dbReference type="Proteomes" id="UP001589890">
    <property type="component" value="Unassembled WGS sequence"/>
</dbReference>
<evidence type="ECO:0000256" key="1">
    <source>
        <dbReference type="SAM" id="MobiDB-lite"/>
    </source>
</evidence>
<feature type="region of interest" description="Disordered" evidence="1">
    <location>
        <begin position="48"/>
        <end position="76"/>
    </location>
</feature>